<dbReference type="EMBL" id="UXUI01000449">
    <property type="protein sequence ID" value="VDD85236.1"/>
    <property type="molecule type" value="Genomic_DNA"/>
</dbReference>
<evidence type="ECO:0000256" key="1">
    <source>
        <dbReference type="SAM" id="MobiDB-lite"/>
    </source>
</evidence>
<feature type="compositionally biased region" description="Low complexity" evidence="1">
    <location>
        <begin position="57"/>
        <end position="72"/>
    </location>
</feature>
<feature type="compositionally biased region" description="Low complexity" evidence="1">
    <location>
        <begin position="13"/>
        <end position="36"/>
    </location>
</feature>
<dbReference type="AlphaFoldDB" id="A0A0N4UTG4"/>
<gene>
    <name evidence="2" type="ORF">EVEC_LOCUS379</name>
</gene>
<reference evidence="2 3" key="2">
    <citation type="submission" date="2018-10" db="EMBL/GenBank/DDBJ databases">
        <authorList>
            <consortium name="Pathogen Informatics"/>
        </authorList>
    </citation>
    <scope>NUCLEOTIDE SEQUENCE [LARGE SCALE GENOMIC DNA]</scope>
</reference>
<organism evidence="4">
    <name type="scientific">Enterobius vermicularis</name>
    <name type="common">Human pinworm</name>
    <dbReference type="NCBI Taxonomy" id="51028"/>
    <lineage>
        <taxon>Eukaryota</taxon>
        <taxon>Metazoa</taxon>
        <taxon>Ecdysozoa</taxon>
        <taxon>Nematoda</taxon>
        <taxon>Chromadorea</taxon>
        <taxon>Rhabditida</taxon>
        <taxon>Spirurina</taxon>
        <taxon>Oxyuridomorpha</taxon>
        <taxon>Oxyuroidea</taxon>
        <taxon>Oxyuridae</taxon>
        <taxon>Enterobius</taxon>
    </lineage>
</organism>
<feature type="region of interest" description="Disordered" evidence="1">
    <location>
        <begin position="1"/>
        <end position="115"/>
    </location>
</feature>
<evidence type="ECO:0000313" key="3">
    <source>
        <dbReference type="Proteomes" id="UP000274131"/>
    </source>
</evidence>
<evidence type="ECO:0000313" key="2">
    <source>
        <dbReference type="EMBL" id="VDD85236.1"/>
    </source>
</evidence>
<protein>
    <submittedName>
        <fullName evidence="4">VWFA domain-containing protein</fullName>
    </submittedName>
</protein>
<name>A0A0N4UTG4_ENTVE</name>
<evidence type="ECO:0000313" key="4">
    <source>
        <dbReference type="WBParaSite" id="EVEC_0000057101-mRNA-1"/>
    </source>
</evidence>
<proteinExistence type="predicted"/>
<accession>A0A0N4UTG4</accession>
<sequence length="315" mass="34217">MTTEEVQTEASTEHPQSSESHSSTVTASSRVSSGSPQITTEEVETAGSTEQRESSESHSSTVTTSSRVSSGSPPITTEEVETAASTEQPQSPESHLSTVGVSSEAGTGVRSTSWAETVSPTVENSEYMDVVFLFGSSLSEESLCKRKAELNLITKVGEQLPELQSNVSVAIASYGFRKRLNNSTKFGTFNCTKFADAAGLQELVTSTKSTFIEQEDYTMGKFPLKYPKKNLVDGVKKNLELLNPQPYIIIVTYGKFNDKLYKTLSHPENATYNIGDCKSEDAVDKAATSVVGVLRRNYVTKAFKDLTFCIMVLFG</sequence>
<dbReference type="Proteomes" id="UP000274131">
    <property type="component" value="Unassembled WGS sequence"/>
</dbReference>
<feature type="compositionally biased region" description="Polar residues" evidence="1">
    <location>
        <begin position="88"/>
        <end position="115"/>
    </location>
</feature>
<reference evidence="4" key="1">
    <citation type="submission" date="2017-02" db="UniProtKB">
        <authorList>
            <consortium name="WormBaseParasite"/>
        </authorList>
    </citation>
    <scope>IDENTIFICATION</scope>
</reference>
<feature type="compositionally biased region" description="Polar residues" evidence="1">
    <location>
        <begin position="1"/>
        <end position="10"/>
    </location>
</feature>
<keyword evidence="3" id="KW-1185">Reference proteome</keyword>
<dbReference type="WBParaSite" id="EVEC_0000057101-mRNA-1">
    <property type="protein sequence ID" value="EVEC_0000057101-mRNA-1"/>
    <property type="gene ID" value="EVEC_0000057101"/>
</dbReference>